<organism evidence="3 4">
    <name type="scientific">Cimex lectularius</name>
    <name type="common">Bed bug</name>
    <name type="synonym">Acanthia lectularia</name>
    <dbReference type="NCBI Taxonomy" id="79782"/>
    <lineage>
        <taxon>Eukaryota</taxon>
        <taxon>Metazoa</taxon>
        <taxon>Ecdysozoa</taxon>
        <taxon>Arthropoda</taxon>
        <taxon>Hexapoda</taxon>
        <taxon>Insecta</taxon>
        <taxon>Pterygota</taxon>
        <taxon>Neoptera</taxon>
        <taxon>Paraneoptera</taxon>
        <taxon>Hemiptera</taxon>
        <taxon>Heteroptera</taxon>
        <taxon>Panheteroptera</taxon>
        <taxon>Cimicomorpha</taxon>
        <taxon>Cimicidae</taxon>
        <taxon>Cimex</taxon>
    </lineage>
</organism>
<feature type="region of interest" description="Disordered" evidence="2">
    <location>
        <begin position="914"/>
        <end position="940"/>
    </location>
</feature>
<feature type="region of interest" description="Disordered" evidence="2">
    <location>
        <begin position="795"/>
        <end position="832"/>
    </location>
</feature>
<feature type="region of interest" description="Disordered" evidence="2">
    <location>
        <begin position="1"/>
        <end position="39"/>
    </location>
</feature>
<feature type="compositionally biased region" description="Basic and acidic residues" evidence="2">
    <location>
        <begin position="863"/>
        <end position="882"/>
    </location>
</feature>
<feature type="compositionally biased region" description="Basic and acidic residues" evidence="2">
    <location>
        <begin position="627"/>
        <end position="647"/>
    </location>
</feature>
<feature type="compositionally biased region" description="Basic and acidic residues" evidence="2">
    <location>
        <begin position="464"/>
        <end position="474"/>
    </location>
</feature>
<feature type="coiled-coil region" evidence="1">
    <location>
        <begin position="1261"/>
        <end position="1351"/>
    </location>
</feature>
<feature type="region of interest" description="Disordered" evidence="2">
    <location>
        <begin position="56"/>
        <end position="79"/>
    </location>
</feature>
<name>A0A8I6TJD8_CIMLE</name>
<dbReference type="Proteomes" id="UP000494040">
    <property type="component" value="Unassembled WGS sequence"/>
</dbReference>
<feature type="region of interest" description="Disordered" evidence="2">
    <location>
        <begin position="609"/>
        <end position="650"/>
    </location>
</feature>
<keyword evidence="4" id="KW-1185">Reference proteome</keyword>
<dbReference type="KEGG" id="clec:106669841"/>
<feature type="region of interest" description="Disordered" evidence="2">
    <location>
        <begin position="464"/>
        <end position="500"/>
    </location>
</feature>
<dbReference type="RefSeq" id="XP_014255110.1">
    <property type="nucleotide sequence ID" value="XM_014399624.2"/>
</dbReference>
<accession>A0A8I6TJD8</accession>
<dbReference type="GeneID" id="106669841"/>
<feature type="region of interest" description="Disordered" evidence="2">
    <location>
        <begin position="116"/>
        <end position="416"/>
    </location>
</feature>
<feature type="compositionally biased region" description="Basic and acidic residues" evidence="2">
    <location>
        <begin position="195"/>
        <end position="304"/>
    </location>
</feature>
<feature type="compositionally biased region" description="Basic and acidic residues" evidence="2">
    <location>
        <begin position="134"/>
        <end position="186"/>
    </location>
</feature>
<evidence type="ECO:0000313" key="4">
    <source>
        <dbReference type="Proteomes" id="UP000494040"/>
    </source>
</evidence>
<feature type="compositionally biased region" description="Polar residues" evidence="2">
    <location>
        <begin position="56"/>
        <end position="69"/>
    </location>
</feature>
<sequence>MSDGDPTLNPAGNTLPSPTAIREPDNQQKEAAGHDDSCADNDLTCSEYLSLASDNPTLETASAATSNDQNDSDCSDFLDAREGGKEKYAGHSRRSSLSSVVDGFLDECMNKVEEHERLKENLEKEEATEPLQNNEHEESINNDHEGLKDTMEKTEKASEPLKKGEHEVVIYNDHDSLKNDTEKTEDPSEPLQNFENEKNIRDVHDTLKNNVENTEKQSETLQNSEHEENINNDQEVIKDSIEKVEEPSETLESRALEENINNDRESLKDNMEKVEEPSETLQKSDHEETINKESLKENMEKAEEPSETPQNTEHKVNINNYEESHKDNMAKPEKPSEALQNREHEENINKDQENLTDNMKKPEKPSEALQKREHEENINKDQENLTDNMKKTEEQSEPLQNIKHEENVNNDPLTVQEDEGIKKELHLADDFKVEEVTIKLKEAPTENLPGIDTVLDDHKIETRGQEETELESKETNCSNQKDTNLEQSDLMDDKQTDSKSSQFQLEMEKEGFSLGCNLSLTTVFDEKGLAISENEKICEIREIVSKLEMPHVLEKNLNLKVDPNEMANTITNNIMAKIAAKKSQTSIIADNSLAKENLVRDEEYTEMDKTVEKEEQDMETSVPEPDVLEKTVPERPSLEKEQAEHPETPATETLLEKTEMPEPVVNEVMEQKFDDFRALNEVQELCNDLVNTVAGPMTPSEMKMYKTFSDVKPQKNSADSCGDLFSPVIQSPTSVYEYEPAEETCKESLMESNETDTLERKKGLVAGEDNVHTLLNTQSTDRTELSQREKVIPLIEAKKDKPSEENTELPVKDSIPESSPSEGQQANAEEDVVQEPCTFFTSNLDKYAAEYTQEQPQGQLEVEAEKSETMEKASSRPKRNEGIIKMVEKTEQSGSGIQSSITYKKVVRSNRIPVVKAESPTRMKPVAPKPSPAGCSENANRSLVQNATLLSLKERIDAVRNKRHELSPKLKQGKGEDEKAERKQNASPTRKDKENAFEDSNEETVEQFGKEENPAQLDSKAQELRNEEAECLEEDEAAEEEMENNLMSSSVKSLKTCSDGRTYKKSQPPLPPGKLSALMTRYRTQLKRYNTHLADFEAYQARIKTARENLRIIQGQMIASSGDGPEGFTVPELPPNVVCNPPVPSETLKQLENENKKLKESMHKKSEELVLHKEKLTVLKNDVKALEEKIAVYESGSEKPKVEESEKHARFHAQMSKLKQQLEDEIAERASLEKKKNNEVTSLSNKIKCEISKREQLQKSLVHKAEEIDKVLSQMKELKLEKANLQSTLDEQSFLLETFKKQTQKMAEEMAMKEEKLNTIENCLQEERKLNNDLKDRLENSEKERAESCQRIMQLSDLLVEKGDQIEENAELLSKEHARSNKLAELIRHVCNCVGCDIDSEMLRILMNSDVDGQENICNKIKTDVENVNNERKEDLLRKDVTISSLRAELKEKQKLIDELLEFADVKNAGVCKKTDDEDRESTTFKREEANIENSLLITTSKEMQRVNTQELMELLETKRHAMQRMEKQIKDLQDLHSYCGMRRTLQESKIAELELTLAGYLD</sequence>
<feature type="region of interest" description="Disordered" evidence="2">
    <location>
        <begin position="958"/>
        <end position="1075"/>
    </location>
</feature>
<keyword evidence="1" id="KW-0175">Coiled coil</keyword>
<evidence type="ECO:0000313" key="3">
    <source>
        <dbReference type="EnsemblMetazoa" id="XP_014255110.1"/>
    </source>
</evidence>
<dbReference type="OrthoDB" id="10689978at2759"/>
<feature type="coiled-coil region" evidence="1">
    <location>
        <begin position="1509"/>
        <end position="1536"/>
    </location>
</feature>
<evidence type="ECO:0000256" key="1">
    <source>
        <dbReference type="SAM" id="Coils"/>
    </source>
</evidence>
<reference evidence="3" key="1">
    <citation type="submission" date="2022-01" db="UniProtKB">
        <authorList>
            <consortium name="EnsemblMetazoa"/>
        </authorList>
    </citation>
    <scope>IDENTIFICATION</scope>
</reference>
<feature type="compositionally biased region" description="Polar residues" evidence="2">
    <location>
        <begin position="1047"/>
        <end position="1056"/>
    </location>
</feature>
<feature type="coiled-coil region" evidence="1">
    <location>
        <begin position="1411"/>
        <end position="1463"/>
    </location>
</feature>
<feature type="region of interest" description="Disordered" evidence="2">
    <location>
        <begin position="853"/>
        <end position="882"/>
    </location>
</feature>
<feature type="compositionally biased region" description="Basic and acidic residues" evidence="2">
    <location>
        <begin position="22"/>
        <end position="37"/>
    </location>
</feature>
<feature type="compositionally biased region" description="Basic and acidic residues" evidence="2">
    <location>
        <begin position="795"/>
        <end position="815"/>
    </location>
</feature>
<dbReference type="EnsemblMetazoa" id="XM_014399624.2">
    <property type="protein sequence ID" value="XP_014255110.1"/>
    <property type="gene ID" value="LOC106669841"/>
</dbReference>
<feature type="compositionally biased region" description="Basic and acidic residues" evidence="2">
    <location>
        <begin position="116"/>
        <end position="127"/>
    </location>
</feature>
<proteinExistence type="predicted"/>
<protein>
    <submittedName>
        <fullName evidence="3">Uncharacterized protein</fullName>
    </submittedName>
</protein>
<feature type="coiled-coil region" evidence="1">
    <location>
        <begin position="1148"/>
        <end position="1235"/>
    </location>
</feature>
<feature type="compositionally biased region" description="Basic and acidic residues" evidence="2">
    <location>
        <begin position="958"/>
        <end position="996"/>
    </location>
</feature>
<feature type="compositionally biased region" description="Acidic residues" evidence="2">
    <location>
        <begin position="1029"/>
        <end position="1043"/>
    </location>
</feature>
<evidence type="ECO:0000256" key="2">
    <source>
        <dbReference type="SAM" id="MobiDB-lite"/>
    </source>
</evidence>
<feature type="compositionally biased region" description="Basic and acidic residues" evidence="2">
    <location>
        <begin position="312"/>
        <end position="394"/>
    </location>
</feature>
<feature type="compositionally biased region" description="Polar residues" evidence="2">
    <location>
        <begin position="816"/>
        <end position="827"/>
    </location>
</feature>
<feature type="compositionally biased region" description="Polar residues" evidence="2">
    <location>
        <begin position="475"/>
        <end position="487"/>
    </location>
</feature>